<dbReference type="AlphaFoldDB" id="W2TQD9"/>
<sequence>MFTNSPLERTTTSAENGQDFALENFYMKYLEKGSHSKKHFFQKTKTKTQLFKINTDFASFAPCTSGEERLDP</sequence>
<dbReference type="KEGG" id="nai:NECAME_06948"/>
<name>W2TQD9_NECAM</name>
<keyword evidence="2" id="KW-1185">Reference proteome</keyword>
<protein>
    <submittedName>
        <fullName evidence="1">Uncharacterized protein</fullName>
    </submittedName>
</protein>
<organism evidence="1 2">
    <name type="scientific">Necator americanus</name>
    <name type="common">Human hookworm</name>
    <dbReference type="NCBI Taxonomy" id="51031"/>
    <lineage>
        <taxon>Eukaryota</taxon>
        <taxon>Metazoa</taxon>
        <taxon>Ecdysozoa</taxon>
        <taxon>Nematoda</taxon>
        <taxon>Chromadorea</taxon>
        <taxon>Rhabditida</taxon>
        <taxon>Rhabditina</taxon>
        <taxon>Rhabditomorpha</taxon>
        <taxon>Strongyloidea</taxon>
        <taxon>Ancylostomatidae</taxon>
        <taxon>Bunostominae</taxon>
        <taxon>Necator</taxon>
    </lineage>
</organism>
<dbReference type="EMBL" id="KI657975">
    <property type="protein sequence ID" value="ETN84260.1"/>
    <property type="molecule type" value="Genomic_DNA"/>
</dbReference>
<reference evidence="2" key="1">
    <citation type="journal article" date="2014" name="Nat. Genet.">
        <title>Genome of the human hookworm Necator americanus.</title>
        <authorList>
            <person name="Tang Y.T."/>
            <person name="Gao X."/>
            <person name="Rosa B.A."/>
            <person name="Abubucker S."/>
            <person name="Hallsworth-Pepin K."/>
            <person name="Martin J."/>
            <person name="Tyagi R."/>
            <person name="Heizer E."/>
            <person name="Zhang X."/>
            <person name="Bhonagiri-Palsikar V."/>
            <person name="Minx P."/>
            <person name="Warren W.C."/>
            <person name="Wang Q."/>
            <person name="Zhan B."/>
            <person name="Hotez P.J."/>
            <person name="Sternberg P.W."/>
            <person name="Dougall A."/>
            <person name="Gaze S.T."/>
            <person name="Mulvenna J."/>
            <person name="Sotillo J."/>
            <person name="Ranganathan S."/>
            <person name="Rabelo E.M."/>
            <person name="Wilson R.K."/>
            <person name="Felgner P.L."/>
            <person name="Bethony J."/>
            <person name="Hawdon J.M."/>
            <person name="Gasser R.B."/>
            <person name="Loukas A."/>
            <person name="Mitreva M."/>
        </authorList>
    </citation>
    <scope>NUCLEOTIDE SEQUENCE [LARGE SCALE GENOMIC DNA]</scope>
</reference>
<evidence type="ECO:0000313" key="2">
    <source>
        <dbReference type="Proteomes" id="UP000053676"/>
    </source>
</evidence>
<gene>
    <name evidence="1" type="ORF">NECAME_06948</name>
</gene>
<dbReference type="Proteomes" id="UP000053676">
    <property type="component" value="Unassembled WGS sequence"/>
</dbReference>
<accession>W2TQD9</accession>
<evidence type="ECO:0000313" key="1">
    <source>
        <dbReference type="EMBL" id="ETN84260.1"/>
    </source>
</evidence>
<proteinExistence type="predicted"/>